<sequence length="116" mass="12680">MLANDEERYRAESAPGKGFPDDTHFKRVAIDIAGPINLPSEAEYTFILTLVDHATNNAGAGCTAGVDTFCSVRAALRMNHTRPYAYLEGIMDKRDPEAKCVVKLLTYRDGSTPPCS</sequence>
<name>A0AAV4AWW4_9GAST</name>
<evidence type="ECO:0000256" key="1">
    <source>
        <dbReference type="SAM" id="MobiDB-lite"/>
    </source>
</evidence>
<accession>A0AAV4AWW4</accession>
<evidence type="ECO:0000313" key="3">
    <source>
        <dbReference type="Proteomes" id="UP000735302"/>
    </source>
</evidence>
<reference evidence="2 3" key="1">
    <citation type="journal article" date="2021" name="Elife">
        <title>Chloroplast acquisition without the gene transfer in kleptoplastic sea slugs, Plakobranchus ocellatus.</title>
        <authorList>
            <person name="Maeda T."/>
            <person name="Takahashi S."/>
            <person name="Yoshida T."/>
            <person name="Shimamura S."/>
            <person name="Takaki Y."/>
            <person name="Nagai Y."/>
            <person name="Toyoda A."/>
            <person name="Suzuki Y."/>
            <person name="Arimoto A."/>
            <person name="Ishii H."/>
            <person name="Satoh N."/>
            <person name="Nishiyama T."/>
            <person name="Hasebe M."/>
            <person name="Maruyama T."/>
            <person name="Minagawa J."/>
            <person name="Obokata J."/>
            <person name="Shigenobu S."/>
        </authorList>
    </citation>
    <scope>NUCLEOTIDE SEQUENCE [LARGE SCALE GENOMIC DNA]</scope>
</reference>
<feature type="compositionally biased region" description="Basic and acidic residues" evidence="1">
    <location>
        <begin position="1"/>
        <end position="11"/>
    </location>
</feature>
<dbReference type="AlphaFoldDB" id="A0AAV4AWW4"/>
<dbReference type="Proteomes" id="UP000735302">
    <property type="component" value="Unassembled WGS sequence"/>
</dbReference>
<organism evidence="2 3">
    <name type="scientific">Plakobranchus ocellatus</name>
    <dbReference type="NCBI Taxonomy" id="259542"/>
    <lineage>
        <taxon>Eukaryota</taxon>
        <taxon>Metazoa</taxon>
        <taxon>Spiralia</taxon>
        <taxon>Lophotrochozoa</taxon>
        <taxon>Mollusca</taxon>
        <taxon>Gastropoda</taxon>
        <taxon>Heterobranchia</taxon>
        <taxon>Euthyneura</taxon>
        <taxon>Panpulmonata</taxon>
        <taxon>Sacoglossa</taxon>
        <taxon>Placobranchoidea</taxon>
        <taxon>Plakobranchidae</taxon>
        <taxon>Plakobranchus</taxon>
    </lineage>
</organism>
<keyword evidence="3" id="KW-1185">Reference proteome</keyword>
<gene>
    <name evidence="2" type="ORF">PoB_003783300</name>
</gene>
<dbReference type="EMBL" id="BLXT01004267">
    <property type="protein sequence ID" value="GFO11328.1"/>
    <property type="molecule type" value="Genomic_DNA"/>
</dbReference>
<feature type="region of interest" description="Disordered" evidence="1">
    <location>
        <begin position="1"/>
        <end position="23"/>
    </location>
</feature>
<evidence type="ECO:0000313" key="2">
    <source>
        <dbReference type="EMBL" id="GFO11328.1"/>
    </source>
</evidence>
<proteinExistence type="predicted"/>
<comment type="caution">
    <text evidence="2">The sequence shown here is derived from an EMBL/GenBank/DDBJ whole genome shotgun (WGS) entry which is preliminary data.</text>
</comment>
<protein>
    <submittedName>
        <fullName evidence="2">Uncharacterized protein</fullName>
    </submittedName>
</protein>